<dbReference type="InterPro" id="IPR023674">
    <property type="entry name" value="Ribosomal_uL1-like"/>
</dbReference>
<dbReference type="CDD" id="cd00403">
    <property type="entry name" value="Ribosomal_L1"/>
    <property type="match status" value="1"/>
</dbReference>
<dbReference type="Proteomes" id="UP000654370">
    <property type="component" value="Unassembled WGS sequence"/>
</dbReference>
<accession>A0A8H7PLZ9</accession>
<dbReference type="Gene3D" id="3.30.190.20">
    <property type="match status" value="1"/>
</dbReference>
<evidence type="ECO:0008006" key="4">
    <source>
        <dbReference type="Google" id="ProtNLM"/>
    </source>
</evidence>
<dbReference type="PANTHER" id="PTHR23105">
    <property type="entry name" value="RIBOSOMAL PROTEIN L7AE FAMILY MEMBER"/>
    <property type="match status" value="1"/>
</dbReference>
<dbReference type="InterPro" id="IPR050257">
    <property type="entry name" value="eL8/uL1-like"/>
</dbReference>
<comment type="caution">
    <text evidence="2">The sequence shown here is derived from an EMBL/GenBank/DDBJ whole genome shotgun (WGS) entry which is preliminary data.</text>
</comment>
<proteinExistence type="predicted"/>
<dbReference type="Gene3D" id="3.40.50.790">
    <property type="match status" value="1"/>
</dbReference>
<dbReference type="AlphaFoldDB" id="A0A8H7PLZ9"/>
<feature type="region of interest" description="Disordered" evidence="1">
    <location>
        <begin position="260"/>
        <end position="279"/>
    </location>
</feature>
<dbReference type="Pfam" id="PF00687">
    <property type="entry name" value="Ribosomal_L1"/>
    <property type="match status" value="1"/>
</dbReference>
<protein>
    <recommendedName>
        <fullName evidence="4">Ribosomal protein L1</fullName>
    </recommendedName>
</protein>
<dbReference type="EMBL" id="JAEPQZ010000010">
    <property type="protein sequence ID" value="KAG2176200.1"/>
    <property type="molecule type" value="Genomic_DNA"/>
</dbReference>
<feature type="compositionally biased region" description="Acidic residues" evidence="1">
    <location>
        <begin position="267"/>
        <end position="279"/>
    </location>
</feature>
<dbReference type="InterPro" id="IPR028364">
    <property type="entry name" value="Ribosomal_uL1/biogenesis"/>
</dbReference>
<dbReference type="SUPFAM" id="SSF56808">
    <property type="entry name" value="Ribosomal protein L1"/>
    <property type="match status" value="1"/>
</dbReference>
<name>A0A8H7PLZ9_MORIS</name>
<sequence>MSLDDKQTKSAVKALVKHVKSKENNDLLSDEAVIWLIVGTKKIPDTRKTKPKRLNLKHSILPQGAEVCLFTKDPQKEYKELLSSKNVKRVNKVSQRFCVLLVLGRMPIDSIIIQVMGISKLRDKYKPFEAKRKLCAAYGLFLADDRVIPLLPKLLGKEFFLKKKQPIPVDMTKSNLKAEIERALDSTYMHINAGSCSAIKIGTTALSEQHIFENILAVVPQVVENIPKKWKNIQSINIKTSDSISLPIFNSLPDDIQVISTGKNNNEVEDEDSESDEDE</sequence>
<gene>
    <name evidence="2" type="ORF">INT43_005434</name>
</gene>
<dbReference type="OrthoDB" id="10251727at2759"/>
<evidence type="ECO:0000313" key="2">
    <source>
        <dbReference type="EMBL" id="KAG2176200.1"/>
    </source>
</evidence>
<evidence type="ECO:0000313" key="3">
    <source>
        <dbReference type="Proteomes" id="UP000654370"/>
    </source>
</evidence>
<dbReference type="InterPro" id="IPR016095">
    <property type="entry name" value="Ribosomal_uL1_3-a/b-sand"/>
</dbReference>
<organism evidence="2 3">
    <name type="scientific">Mortierella isabellina</name>
    <name type="common">Filamentous fungus</name>
    <name type="synonym">Umbelopsis isabellina</name>
    <dbReference type="NCBI Taxonomy" id="91625"/>
    <lineage>
        <taxon>Eukaryota</taxon>
        <taxon>Fungi</taxon>
        <taxon>Fungi incertae sedis</taxon>
        <taxon>Mucoromycota</taxon>
        <taxon>Mucoromycotina</taxon>
        <taxon>Umbelopsidomycetes</taxon>
        <taxon>Umbelopsidales</taxon>
        <taxon>Umbelopsidaceae</taxon>
        <taxon>Umbelopsis</taxon>
    </lineage>
</organism>
<keyword evidence="3" id="KW-1185">Reference proteome</keyword>
<reference evidence="2" key="1">
    <citation type="submission" date="2020-12" db="EMBL/GenBank/DDBJ databases">
        <title>Metabolic potential, ecology and presence of endohyphal bacteria is reflected in genomic diversity of Mucoromycotina.</title>
        <authorList>
            <person name="Muszewska A."/>
            <person name="Okrasinska A."/>
            <person name="Steczkiewicz K."/>
            <person name="Drgas O."/>
            <person name="Orlowska M."/>
            <person name="Perlinska-Lenart U."/>
            <person name="Aleksandrzak-Piekarczyk T."/>
            <person name="Szatraj K."/>
            <person name="Zielenkiewicz U."/>
            <person name="Pilsyk S."/>
            <person name="Malc E."/>
            <person name="Mieczkowski P."/>
            <person name="Kruszewska J.S."/>
            <person name="Biernat P."/>
            <person name="Pawlowska J."/>
        </authorList>
    </citation>
    <scope>NUCLEOTIDE SEQUENCE</scope>
    <source>
        <strain evidence="2">WA0000067209</strain>
    </source>
</reference>
<evidence type="ECO:0000256" key="1">
    <source>
        <dbReference type="SAM" id="MobiDB-lite"/>
    </source>
</evidence>
<dbReference type="GO" id="GO:0003723">
    <property type="term" value="F:RNA binding"/>
    <property type="evidence" value="ECO:0007669"/>
    <property type="project" value="InterPro"/>
</dbReference>